<dbReference type="EMBL" id="AP023095">
    <property type="protein sequence ID" value="BCE56614.1"/>
    <property type="molecule type" value="Genomic_DNA"/>
</dbReference>
<evidence type="ECO:0000313" key="2">
    <source>
        <dbReference type="EMBL" id="BCE21479.1"/>
    </source>
</evidence>
<dbReference type="EMBL" id="AP023096">
    <property type="protein sequence ID" value="BCE65284.1"/>
    <property type="molecule type" value="Genomic_DNA"/>
</dbReference>
<dbReference type="EMBL" id="AP023099">
    <property type="protein sequence ID" value="BCE91246.1"/>
    <property type="molecule type" value="Genomic_DNA"/>
</dbReference>
<evidence type="ECO:0000313" key="4">
    <source>
        <dbReference type="EMBL" id="BCE56614.1"/>
    </source>
</evidence>
<evidence type="ECO:0000256" key="1">
    <source>
        <dbReference type="SAM" id="MobiDB-lite"/>
    </source>
</evidence>
<organism evidence="3">
    <name type="scientific">Bradyrhizobium diazoefficiens</name>
    <dbReference type="NCBI Taxonomy" id="1355477"/>
    <lineage>
        <taxon>Bacteria</taxon>
        <taxon>Pseudomonadati</taxon>
        <taxon>Pseudomonadota</taxon>
        <taxon>Alphaproteobacteria</taxon>
        <taxon>Hyphomicrobiales</taxon>
        <taxon>Nitrobacteraceae</taxon>
        <taxon>Bradyrhizobium</taxon>
    </lineage>
</organism>
<name>A0A809Z541_9BRAD</name>
<dbReference type="GeneID" id="46490897"/>
<feature type="compositionally biased region" description="Basic residues" evidence="1">
    <location>
        <begin position="77"/>
        <end position="93"/>
    </location>
</feature>
<dbReference type="RefSeq" id="WP_133415014.1">
    <property type="nucleotide sequence ID" value="NZ_AJQI01000208.1"/>
</dbReference>
<evidence type="ECO:0000313" key="3">
    <source>
        <dbReference type="EMBL" id="BCE47726.1"/>
    </source>
</evidence>
<reference evidence="3" key="3">
    <citation type="submission" date="2020-05" db="EMBL/GenBank/DDBJ databases">
        <title>Complete genome sequence of Bradyrhizobium diazoefficiens XF4 isolated from soybean nodule.</title>
        <authorList>
            <person name="Noda R."/>
            <person name="Kakizaki K."/>
            <person name="Minamisawa K."/>
        </authorList>
    </citation>
    <scope>NUCLEOTIDE SEQUENCE</scope>
    <source>
        <strain evidence="3">XF4</strain>
    </source>
</reference>
<proteinExistence type="predicted"/>
<reference evidence="2" key="1">
    <citation type="submission" date="2020-05" db="EMBL/GenBank/DDBJ databases">
        <title>Complete genome sequence of Bradyrhizobium diazoefficiens XF1 isolated from soybean nodule.</title>
        <authorList>
            <person name="Noda R."/>
            <person name="Kakizaki K."/>
            <person name="Minamisawa K."/>
        </authorList>
    </citation>
    <scope>NUCLEOTIDE SEQUENCE</scope>
    <source>
        <strain evidence="2">XF1</strain>
    </source>
</reference>
<reference evidence="4" key="4">
    <citation type="submission" date="2020-05" db="EMBL/GenBank/DDBJ databases">
        <title>Complete genome sequence of Bradyrhizobium diazoefficiens XF5 isolated from soybean nodule.</title>
        <authorList>
            <person name="Noda R."/>
            <person name="Kakizaki K."/>
            <person name="Minamisawa K."/>
        </authorList>
    </citation>
    <scope>NUCLEOTIDE SEQUENCE</scope>
    <source>
        <strain evidence="4">XF5</strain>
    </source>
</reference>
<dbReference type="EMBL" id="AP023091">
    <property type="protein sequence ID" value="BCE21479.1"/>
    <property type="molecule type" value="Genomic_DNA"/>
</dbReference>
<protein>
    <submittedName>
        <fullName evidence="3">Uncharacterized protein</fullName>
    </submittedName>
</protein>
<sequence>MARNPNPPSSPTLVEGASKQQLADLATLLGLMQAASKLSQELDVLANQVGGSLEKIAERFGVPFGEVHQAFVAQRTGTRKPKAQKARKALSRR</sequence>
<dbReference type="EMBL" id="AP023094">
    <property type="protein sequence ID" value="BCE47726.1"/>
    <property type="molecule type" value="Genomic_DNA"/>
</dbReference>
<gene>
    <name evidence="6" type="ORF">XF10B_40440</name>
    <name evidence="2" type="ORF">XF1B_41600</name>
    <name evidence="3" type="ORF">XF4B_40750</name>
    <name evidence="4" type="ORF">XF5B_41260</name>
    <name evidence="5" type="ORF">XF6B_40830</name>
</gene>
<feature type="region of interest" description="Disordered" evidence="1">
    <location>
        <begin position="73"/>
        <end position="93"/>
    </location>
</feature>
<reference evidence="5" key="5">
    <citation type="submission" date="2020-05" db="EMBL/GenBank/DDBJ databases">
        <title>Complete genome sequence of Bradyrhizobium diazoefficiens XF6 isolated from soybean nodule.</title>
        <authorList>
            <person name="Noda R."/>
            <person name="Kakizaki K."/>
            <person name="Minamisawa K."/>
        </authorList>
    </citation>
    <scope>NUCLEOTIDE SEQUENCE</scope>
    <source>
        <strain evidence="5">XF6</strain>
    </source>
</reference>
<evidence type="ECO:0000313" key="6">
    <source>
        <dbReference type="EMBL" id="BCE91246.1"/>
    </source>
</evidence>
<accession>A0A809Z541</accession>
<reference evidence="6" key="2">
    <citation type="submission" date="2020-05" db="EMBL/GenBank/DDBJ databases">
        <title>Complete genome sequence of Bradyrhizobium diazoefficiens XF10 isolated from soybean nodule.</title>
        <authorList>
            <person name="Noda R."/>
            <person name="Kakizaki K."/>
            <person name="Minamisawa K."/>
        </authorList>
    </citation>
    <scope>NUCLEOTIDE SEQUENCE</scope>
    <source>
        <strain evidence="6">XF10</strain>
    </source>
</reference>
<dbReference type="AlphaFoldDB" id="A0A809Z541"/>
<evidence type="ECO:0000313" key="5">
    <source>
        <dbReference type="EMBL" id="BCE65284.1"/>
    </source>
</evidence>